<evidence type="ECO:0000313" key="2">
    <source>
        <dbReference type="EMBL" id="QHS78068.1"/>
    </source>
</evidence>
<organism evidence="2">
    <name type="scientific">viral metagenome</name>
    <dbReference type="NCBI Taxonomy" id="1070528"/>
    <lineage>
        <taxon>unclassified sequences</taxon>
        <taxon>metagenomes</taxon>
        <taxon>organismal metagenomes</taxon>
    </lineage>
</organism>
<keyword evidence="1" id="KW-0472">Membrane</keyword>
<protein>
    <submittedName>
        <fullName evidence="2">Uncharacterized protein</fullName>
    </submittedName>
</protein>
<accession>A0A6C0AEA9</accession>
<evidence type="ECO:0000256" key="1">
    <source>
        <dbReference type="SAM" id="Phobius"/>
    </source>
</evidence>
<reference evidence="2" key="1">
    <citation type="journal article" date="2020" name="Nature">
        <title>Giant virus diversity and host interactions through global metagenomics.</title>
        <authorList>
            <person name="Schulz F."/>
            <person name="Roux S."/>
            <person name="Paez-Espino D."/>
            <person name="Jungbluth S."/>
            <person name="Walsh D.A."/>
            <person name="Denef V.J."/>
            <person name="McMahon K.D."/>
            <person name="Konstantinidis K.T."/>
            <person name="Eloe-Fadrosh E.A."/>
            <person name="Kyrpides N.C."/>
            <person name="Woyke T."/>
        </authorList>
    </citation>
    <scope>NUCLEOTIDE SEQUENCE</scope>
    <source>
        <strain evidence="2">GVMAG-S-1021933-23</strain>
    </source>
</reference>
<name>A0A6C0AEA9_9ZZZZ</name>
<sequence length="33" mass="4234">MKWISNIIYFYKILLYFYISLNFIIEYISLNFF</sequence>
<dbReference type="EMBL" id="MN740594">
    <property type="protein sequence ID" value="QHS78068.1"/>
    <property type="molecule type" value="Genomic_DNA"/>
</dbReference>
<keyword evidence="1" id="KW-0812">Transmembrane</keyword>
<feature type="transmembrane region" description="Helical" evidence="1">
    <location>
        <begin position="7"/>
        <end position="30"/>
    </location>
</feature>
<keyword evidence="1" id="KW-1133">Transmembrane helix</keyword>
<proteinExistence type="predicted"/>
<dbReference type="AlphaFoldDB" id="A0A6C0AEA9"/>